<keyword evidence="2" id="KW-0812">Transmembrane</keyword>
<organism evidence="3 4">
    <name type="scientific">Actinopolymorpha singaporensis</name>
    <dbReference type="NCBI Taxonomy" id="117157"/>
    <lineage>
        <taxon>Bacteria</taxon>
        <taxon>Bacillati</taxon>
        <taxon>Actinomycetota</taxon>
        <taxon>Actinomycetes</taxon>
        <taxon>Propionibacteriales</taxon>
        <taxon>Actinopolymorphaceae</taxon>
        <taxon>Actinopolymorpha</taxon>
    </lineage>
</organism>
<proteinExistence type="predicted"/>
<protein>
    <recommendedName>
        <fullName evidence="5">Major Facilitator Superfamily protein</fullName>
    </recommendedName>
</protein>
<keyword evidence="2" id="KW-0472">Membrane</keyword>
<name>A0A1H1U5C4_9ACTN</name>
<accession>A0A1H1U5C4</accession>
<evidence type="ECO:0000313" key="3">
    <source>
        <dbReference type="EMBL" id="SDS67567.1"/>
    </source>
</evidence>
<dbReference type="EMBL" id="LT629732">
    <property type="protein sequence ID" value="SDS67567.1"/>
    <property type="molecule type" value="Genomic_DNA"/>
</dbReference>
<feature type="transmembrane region" description="Helical" evidence="2">
    <location>
        <begin position="74"/>
        <end position="92"/>
    </location>
</feature>
<evidence type="ECO:0000256" key="2">
    <source>
        <dbReference type="SAM" id="Phobius"/>
    </source>
</evidence>
<feature type="transmembrane region" description="Helical" evidence="2">
    <location>
        <begin position="42"/>
        <end position="68"/>
    </location>
</feature>
<feature type="transmembrane region" description="Helical" evidence="2">
    <location>
        <begin position="6"/>
        <end position="30"/>
    </location>
</feature>
<evidence type="ECO:0000313" key="4">
    <source>
        <dbReference type="Proteomes" id="UP000198983"/>
    </source>
</evidence>
<keyword evidence="2" id="KW-1133">Transmembrane helix</keyword>
<feature type="region of interest" description="Disordered" evidence="1">
    <location>
        <begin position="95"/>
        <end position="124"/>
    </location>
</feature>
<dbReference type="STRING" id="117157.SAMN04489717_3472"/>
<keyword evidence="4" id="KW-1185">Reference proteome</keyword>
<dbReference type="Proteomes" id="UP000198983">
    <property type="component" value="Chromosome I"/>
</dbReference>
<reference evidence="3 4" key="1">
    <citation type="submission" date="2016-10" db="EMBL/GenBank/DDBJ databases">
        <authorList>
            <person name="de Groot N.N."/>
        </authorList>
    </citation>
    <scope>NUCLEOTIDE SEQUENCE [LARGE SCALE GENOMIC DNA]</scope>
    <source>
        <strain evidence="3 4">DSM 22024</strain>
    </source>
</reference>
<dbReference type="OrthoDB" id="3177957at2"/>
<evidence type="ECO:0008006" key="5">
    <source>
        <dbReference type="Google" id="ProtNLM"/>
    </source>
</evidence>
<dbReference type="SUPFAM" id="SSF103473">
    <property type="entry name" value="MFS general substrate transporter"/>
    <property type="match status" value="1"/>
</dbReference>
<dbReference type="AlphaFoldDB" id="A0A1H1U5C4"/>
<dbReference type="InterPro" id="IPR036259">
    <property type="entry name" value="MFS_trans_sf"/>
</dbReference>
<evidence type="ECO:0000256" key="1">
    <source>
        <dbReference type="SAM" id="MobiDB-lite"/>
    </source>
</evidence>
<gene>
    <name evidence="3" type="ORF">SAMN04489717_3472</name>
</gene>
<sequence>MLTSLIVFVIGSVIAGLGVGLTLNGTLRVISAATSAKARSEVFSAAYVISYTALSVPSLAAGLLARSWGLEDTAHLYIAFVAVLSVIAAAHAGRPQAHKGTGDGRSATSAAGSPHHARHEQTSC</sequence>
<dbReference type="RefSeq" id="WP_092654685.1">
    <property type="nucleotide sequence ID" value="NZ_LT629732.1"/>
</dbReference>